<dbReference type="AlphaFoldDB" id="D5ELH3"/>
<dbReference type="UniPathway" id="UPA00920">
    <property type="reaction ID" value="UER00891"/>
</dbReference>
<dbReference type="RefSeq" id="WP_013043831.1">
    <property type="nucleotide sequence ID" value="NC_014008.1"/>
</dbReference>
<evidence type="ECO:0000256" key="5">
    <source>
        <dbReference type="ARBA" id="ARBA00022818"/>
    </source>
</evidence>
<dbReference type="PROSITE" id="PS51149">
    <property type="entry name" value="GLY_RADICAL_2"/>
    <property type="match status" value="1"/>
</dbReference>
<keyword evidence="3 12" id="KW-0963">Cytoplasm</keyword>
<dbReference type="PROSITE" id="PS00850">
    <property type="entry name" value="GLY_RADICAL_1"/>
    <property type="match status" value="1"/>
</dbReference>
<comment type="catalytic activity">
    <reaction evidence="8 12">
        <text>formate + acetyl-CoA = pyruvate + CoA</text>
        <dbReference type="Rhea" id="RHEA:11844"/>
        <dbReference type="ChEBI" id="CHEBI:15361"/>
        <dbReference type="ChEBI" id="CHEBI:15740"/>
        <dbReference type="ChEBI" id="CHEBI:57287"/>
        <dbReference type="ChEBI" id="CHEBI:57288"/>
        <dbReference type="EC" id="2.3.1.54"/>
    </reaction>
</comment>
<feature type="active site" description="Cysteine radical intermediate" evidence="9">
    <location>
        <position position="422"/>
    </location>
</feature>
<dbReference type="InterPro" id="IPR004184">
    <property type="entry name" value="PFL_dom"/>
</dbReference>
<dbReference type="SUPFAM" id="SSF51998">
    <property type="entry name" value="PFL-like glycyl radical enzymes"/>
    <property type="match status" value="1"/>
</dbReference>
<evidence type="ECO:0000256" key="4">
    <source>
        <dbReference type="ARBA" id="ARBA00022679"/>
    </source>
</evidence>
<dbReference type="EC" id="2.3.1.54" evidence="12"/>
<evidence type="ECO:0000313" key="16">
    <source>
        <dbReference type="EMBL" id="ADE55109.1"/>
    </source>
</evidence>
<dbReference type="InterPro" id="IPR005949">
    <property type="entry name" value="Form_AcTrfase"/>
</dbReference>
<dbReference type="eggNOG" id="COG1882">
    <property type="taxonomic scope" value="Bacteria"/>
</dbReference>
<comment type="subunit">
    <text evidence="12">Homodimer.</text>
</comment>
<dbReference type="InterPro" id="IPR019777">
    <property type="entry name" value="Form_AcTrfase_GR_CS"/>
</dbReference>
<evidence type="ECO:0000259" key="15">
    <source>
        <dbReference type="PROSITE" id="PS51554"/>
    </source>
</evidence>
<evidence type="ECO:0000256" key="6">
    <source>
        <dbReference type="ARBA" id="ARBA00023277"/>
    </source>
</evidence>
<keyword evidence="4 12" id="KW-0808">Transferase</keyword>
<dbReference type="FunFam" id="3.20.70.20:FF:000003">
    <property type="entry name" value="Formate acetyltransferase"/>
    <property type="match status" value="1"/>
</dbReference>
<name>D5ELH3_CORAD</name>
<dbReference type="Pfam" id="PF01228">
    <property type="entry name" value="Gly_radical"/>
    <property type="match status" value="1"/>
</dbReference>
<proteinExistence type="inferred from homology"/>
<dbReference type="GO" id="GO:0006006">
    <property type="term" value="P:glucose metabolic process"/>
    <property type="evidence" value="ECO:0007669"/>
    <property type="project" value="UniProtKB-UniRule"/>
</dbReference>
<dbReference type="GO" id="GO:0005829">
    <property type="term" value="C:cytosol"/>
    <property type="evidence" value="ECO:0007669"/>
    <property type="project" value="TreeGrafter"/>
</dbReference>
<organism evidence="16 17">
    <name type="scientific">Coraliomargarita akajimensis (strain DSM 45221 / IAM 15411 / JCM 23193 / KCTC 12865 / 04OKA010-24)</name>
    <dbReference type="NCBI Taxonomy" id="583355"/>
    <lineage>
        <taxon>Bacteria</taxon>
        <taxon>Pseudomonadati</taxon>
        <taxon>Verrucomicrobiota</taxon>
        <taxon>Opitutia</taxon>
        <taxon>Puniceicoccales</taxon>
        <taxon>Coraliomargaritaceae</taxon>
        <taxon>Coraliomargarita</taxon>
    </lineage>
</organism>
<protein>
    <recommendedName>
        <fullName evidence="12">Formate acetyltransferase</fullName>
        <ecNumber evidence="12">2.3.1.54</ecNumber>
    </recommendedName>
    <alternativeName>
        <fullName evidence="12">Pyruvate formate-lyase</fullName>
    </alternativeName>
</protein>
<dbReference type="HOGENOM" id="CLU_023898_0_0_0"/>
<gene>
    <name evidence="16" type="ordered locus">Caka_2091</name>
</gene>
<evidence type="ECO:0000256" key="3">
    <source>
        <dbReference type="ARBA" id="ARBA00022490"/>
    </source>
</evidence>
<dbReference type="NCBIfam" id="TIGR01255">
    <property type="entry name" value="pyr_form_ly_1"/>
    <property type="match status" value="1"/>
</dbReference>
<dbReference type="InterPro" id="IPR001150">
    <property type="entry name" value="Gly_radical"/>
</dbReference>
<reference evidence="16 17" key="1">
    <citation type="journal article" date="2010" name="Stand. Genomic Sci.">
        <title>Complete genome sequence of Coraliomargarita akajimensis type strain (04OKA010-24).</title>
        <authorList>
            <person name="Mavromatis K."/>
            <person name="Abt B."/>
            <person name="Brambilla E."/>
            <person name="Lapidus A."/>
            <person name="Copeland A."/>
            <person name="Deshpande S."/>
            <person name="Nolan M."/>
            <person name="Lucas S."/>
            <person name="Tice H."/>
            <person name="Cheng J.F."/>
            <person name="Han C."/>
            <person name="Detter J.C."/>
            <person name="Woyke T."/>
            <person name="Goodwin L."/>
            <person name="Pitluck S."/>
            <person name="Held B."/>
            <person name="Brettin T."/>
            <person name="Tapia R."/>
            <person name="Ivanova N."/>
            <person name="Mikhailova N."/>
            <person name="Pati A."/>
            <person name="Liolios K."/>
            <person name="Chen A."/>
            <person name="Palaniappan K."/>
            <person name="Land M."/>
            <person name="Hauser L."/>
            <person name="Chang Y.J."/>
            <person name="Jeffries C.D."/>
            <person name="Rohde M."/>
            <person name="Goker M."/>
            <person name="Bristow J."/>
            <person name="Eisen J.A."/>
            <person name="Markowitz V."/>
            <person name="Hugenholtz P."/>
            <person name="Klenk H.P."/>
            <person name="Kyrpides N.C."/>
        </authorList>
    </citation>
    <scope>NUCLEOTIDE SEQUENCE [LARGE SCALE GENOMIC DNA]</scope>
    <source>
        <strain evidence="17">DSM 45221 / IAM 15411 / JCM 23193 / KCTC 12865</strain>
    </source>
</reference>
<keyword evidence="12" id="KW-0313">Glucose metabolism</keyword>
<dbReference type="EMBL" id="CP001998">
    <property type="protein sequence ID" value="ADE55109.1"/>
    <property type="molecule type" value="Genomic_DNA"/>
</dbReference>
<dbReference type="STRING" id="583355.Caka_2091"/>
<accession>D5ELH3</accession>
<feature type="domain" description="PFL" evidence="15">
    <location>
        <begin position="13"/>
        <end position="627"/>
    </location>
</feature>
<evidence type="ECO:0000259" key="14">
    <source>
        <dbReference type="PROSITE" id="PS51149"/>
    </source>
</evidence>
<evidence type="ECO:0000256" key="11">
    <source>
        <dbReference type="PROSITE-ProRule" id="PRU00493"/>
    </source>
</evidence>
<comment type="subcellular location">
    <subcellularLocation>
        <location evidence="1 12">Cytoplasm</location>
    </subcellularLocation>
</comment>
<feature type="region of interest" description="Disordered" evidence="13">
    <location>
        <begin position="617"/>
        <end position="642"/>
    </location>
</feature>
<evidence type="ECO:0000256" key="2">
    <source>
        <dbReference type="ARBA" id="ARBA00008375"/>
    </source>
</evidence>
<keyword evidence="17" id="KW-1185">Reference proteome</keyword>
<keyword evidence="6 12" id="KW-0119">Carbohydrate metabolism</keyword>
<dbReference type="GO" id="GO:0008861">
    <property type="term" value="F:formate C-acetyltransferase activity"/>
    <property type="evidence" value="ECO:0007669"/>
    <property type="project" value="UniProtKB-UniRule"/>
</dbReference>
<dbReference type="PANTHER" id="PTHR30191">
    <property type="entry name" value="FORMATE ACETYLTRANSFERASE"/>
    <property type="match status" value="1"/>
</dbReference>
<feature type="modified residue" description="Glycine radical" evidence="10 11">
    <location>
        <position position="732"/>
    </location>
</feature>
<evidence type="ECO:0000256" key="9">
    <source>
        <dbReference type="PIRSR" id="PIRSR000379-1"/>
    </source>
</evidence>
<keyword evidence="5 10" id="KW-0556">Organic radical</keyword>
<evidence type="ECO:0000256" key="1">
    <source>
        <dbReference type="ARBA" id="ARBA00004496"/>
    </source>
</evidence>
<keyword evidence="7 12" id="KW-0012">Acyltransferase</keyword>
<sequence length="757" mass="84371">MQTTADTSTGTEAKAASAWRGFKGGVWETSIDVREFIQANYAPYDGDYNFLKGPTARTNQLWDDLKVLLQQEREAGGVLDADTKVVGRVASHGAGYINKDLETVVGVQTDAPLKRAMLPYGGRRIAEQALQAHGREMDADVKEFFATHRKTHNDGVFDAYTPEIRAARSAGIVTGLPDGYGRGRIIGDYRRVALYGVDKMIEDKIAQHGSTDSEQFSEDWIRDREEIAEQVKALKDLKKMAAAYGFDISKPATNGKEAVQWTYFAYLGAVKEQNGAAMSFGRTSTFFDIYFERDFKEGTLTEEEAQEIMDHLVMKMRIVRFIRTPDYDELFSGDPTWVTESLGGVGEDGRSLVTKNSFRVLHTLYNLGPAPEPNLTVLWSEALPQGFKDYCAKVSIETSSIQYENDDLMRPYWGDDYGIACCVSAMRIGKQMQFFGARANLAKAMLYAINGGKDEKSGKQVAPASDAFTGDYLELADLEERFDKMMDWLAETYVKALNIIHYMHDKYSPEHIMFAMHDKVILRTMATGIAGLSVAADSLSAVKYAKVKVLRNDDGLAVDYEVEGDYPAYGNNDDRVDSIAARLVEQFMDKVRKQPTYRNSVPTQSVLTITSNVVYGKKTGPTPDGRKAGEPFAPGANPMHGRDKKGAIASMSSVAKMPYEDSQDGISYTFSIVPKALGKDESTRVANMVRILDGYFAENGHHINVNVFEKETLMDAMDHPEKYPQLTVRVSGYAVNFIKLTREQQLDVINRTFHDSI</sequence>
<dbReference type="KEGG" id="caa:Caka_2091"/>
<dbReference type="Pfam" id="PF02901">
    <property type="entry name" value="PFL-like"/>
    <property type="match status" value="1"/>
</dbReference>
<comment type="similarity">
    <text evidence="2 12">Belongs to the glycyl radical enzyme (GRE) family. PFL subfamily.</text>
</comment>
<dbReference type="PROSITE" id="PS51554">
    <property type="entry name" value="PFL"/>
    <property type="match status" value="1"/>
</dbReference>
<evidence type="ECO:0000256" key="12">
    <source>
        <dbReference type="RuleBase" id="RU368075"/>
    </source>
</evidence>
<dbReference type="PIRSF" id="PIRSF000379">
    <property type="entry name" value="For_Ac_trans_1"/>
    <property type="match status" value="1"/>
</dbReference>
<dbReference type="CDD" id="cd01678">
    <property type="entry name" value="PFL1"/>
    <property type="match status" value="1"/>
</dbReference>
<comment type="pathway">
    <text evidence="12">Fermentation; pyruvate fermentation; formate from pyruvate: step 1/1.</text>
</comment>
<feature type="active site" description="S-acetylcysteine intermediate" evidence="9">
    <location>
        <position position="421"/>
    </location>
</feature>
<evidence type="ECO:0000256" key="13">
    <source>
        <dbReference type="SAM" id="MobiDB-lite"/>
    </source>
</evidence>
<dbReference type="Gene3D" id="3.20.70.20">
    <property type="match status" value="1"/>
</dbReference>
<evidence type="ECO:0000256" key="8">
    <source>
        <dbReference type="ARBA" id="ARBA00049029"/>
    </source>
</evidence>
<evidence type="ECO:0000256" key="7">
    <source>
        <dbReference type="ARBA" id="ARBA00023315"/>
    </source>
</evidence>
<dbReference type="InterPro" id="IPR050244">
    <property type="entry name" value="Auton_GlycylRad_Cofactor"/>
</dbReference>
<feature type="domain" description="Glycine radical" evidence="14">
    <location>
        <begin position="634"/>
        <end position="757"/>
    </location>
</feature>
<dbReference type="Proteomes" id="UP000000925">
    <property type="component" value="Chromosome"/>
</dbReference>
<evidence type="ECO:0000313" key="17">
    <source>
        <dbReference type="Proteomes" id="UP000000925"/>
    </source>
</evidence>
<evidence type="ECO:0000256" key="10">
    <source>
        <dbReference type="PIRSR" id="PIRSR000379-2"/>
    </source>
</evidence>
<dbReference type="OrthoDB" id="9803969at2"/>
<dbReference type="PANTHER" id="PTHR30191:SF0">
    <property type="entry name" value="FORMATE ACETYLTRANSFERASE 1"/>
    <property type="match status" value="1"/>
</dbReference>